<organism evidence="1 2">
    <name type="scientific">Aureobasidium pullulans EXF-150</name>
    <dbReference type="NCBI Taxonomy" id="1043002"/>
    <lineage>
        <taxon>Eukaryota</taxon>
        <taxon>Fungi</taxon>
        <taxon>Dikarya</taxon>
        <taxon>Ascomycota</taxon>
        <taxon>Pezizomycotina</taxon>
        <taxon>Dothideomycetes</taxon>
        <taxon>Dothideomycetidae</taxon>
        <taxon>Dothideales</taxon>
        <taxon>Saccotheciaceae</taxon>
        <taxon>Aureobasidium</taxon>
    </lineage>
</organism>
<dbReference type="AlphaFoldDB" id="A0A074X3B7"/>
<evidence type="ECO:0008006" key="3">
    <source>
        <dbReference type="Google" id="ProtNLM"/>
    </source>
</evidence>
<sequence length="170" mass="18288">MSHQPVHQTSDIPPISNDPPIITIDLITFTSDGTHHFPTTSCLLPDAQYLPVLSDVFNMHGYGALTHSKSTSYPALLTRLFTDDSCHPDGSVNFVNNLPLGYTASHFINGTGHWCMGVWGHPCGGMFSSMCAFCPHVVSIITSSLGECGCELCVIVTCGAEVSEDEGGRW</sequence>
<reference evidence="1 2" key="1">
    <citation type="journal article" date="2014" name="BMC Genomics">
        <title>Genome sequencing of four Aureobasidium pullulans varieties: biotechnological potential, stress tolerance, and description of new species.</title>
        <authorList>
            <person name="Gostin Ar C."/>
            <person name="Ohm R.A."/>
            <person name="Kogej T."/>
            <person name="Sonjak S."/>
            <person name="Turk M."/>
            <person name="Zajc J."/>
            <person name="Zalar P."/>
            <person name="Grube M."/>
            <person name="Sun H."/>
            <person name="Han J."/>
            <person name="Sharma A."/>
            <person name="Chiniquy J."/>
            <person name="Ngan C.Y."/>
            <person name="Lipzen A."/>
            <person name="Barry K."/>
            <person name="Grigoriev I.V."/>
            <person name="Gunde-Cimerman N."/>
        </authorList>
    </citation>
    <scope>NUCLEOTIDE SEQUENCE [LARGE SCALE GENOMIC DNA]</scope>
    <source>
        <strain evidence="1 2">EXF-150</strain>
    </source>
</reference>
<name>A0A074X3B7_AURPU</name>
<gene>
    <name evidence="1" type="ORF">M438DRAFT_122849</name>
</gene>
<dbReference type="Proteomes" id="UP000030706">
    <property type="component" value="Unassembled WGS sequence"/>
</dbReference>
<dbReference type="RefSeq" id="XP_029756085.1">
    <property type="nucleotide sequence ID" value="XM_029898761.1"/>
</dbReference>
<protein>
    <recommendedName>
        <fullName evidence="3">Cryptic loci regulator 2 N-terminal domain-containing protein</fullName>
    </recommendedName>
</protein>
<dbReference type="EMBL" id="KL585002">
    <property type="protein sequence ID" value="KEQ79898.1"/>
    <property type="molecule type" value="Genomic_DNA"/>
</dbReference>
<dbReference type="HOGENOM" id="CLU_1570315_0_0_1"/>
<keyword evidence="2" id="KW-1185">Reference proteome</keyword>
<dbReference type="GeneID" id="40741067"/>
<evidence type="ECO:0000313" key="2">
    <source>
        <dbReference type="Proteomes" id="UP000030706"/>
    </source>
</evidence>
<accession>A0A074X3B7</accession>
<proteinExistence type="predicted"/>
<evidence type="ECO:0000313" key="1">
    <source>
        <dbReference type="EMBL" id="KEQ79898.1"/>
    </source>
</evidence>